<keyword evidence="2" id="KW-1185">Reference proteome</keyword>
<dbReference type="InterPro" id="IPR032675">
    <property type="entry name" value="LRR_dom_sf"/>
</dbReference>
<dbReference type="Proteomes" id="UP000824469">
    <property type="component" value="Unassembled WGS sequence"/>
</dbReference>
<sequence length="248" mass="27906">ASSVCRKWREAVKQSVAQRERLSFAGRKMDDISLGRLVQGAFCLKELDISRACWACQITDDGLYKISFAKCCSNLTSVSMWGMTGITDNGVLQLTKGLKFTTEKCFIITVFSDEFSVEISKAMENYYAGMPYLMRKTTAFRNVAYGEDFYAGESNLTGETTAVPSAWHLIFFTQRNFQLIGACPSLDALQQWMGSISPIVLDLKSNSQHGYFQVSTHNVGWFFQNGGLYVHNWSPNFNPVEELLQEVP</sequence>
<comment type="caution">
    <text evidence="1">The sequence shown here is derived from an EMBL/GenBank/DDBJ whole genome shotgun (WGS) entry which is preliminary data.</text>
</comment>
<reference evidence="1 2" key="1">
    <citation type="journal article" date="2021" name="Nat. Plants">
        <title>The Taxus genome provides insights into paclitaxel biosynthesis.</title>
        <authorList>
            <person name="Xiong X."/>
            <person name="Gou J."/>
            <person name="Liao Q."/>
            <person name="Li Y."/>
            <person name="Zhou Q."/>
            <person name="Bi G."/>
            <person name="Li C."/>
            <person name="Du R."/>
            <person name="Wang X."/>
            <person name="Sun T."/>
            <person name="Guo L."/>
            <person name="Liang H."/>
            <person name="Lu P."/>
            <person name="Wu Y."/>
            <person name="Zhang Z."/>
            <person name="Ro D.K."/>
            <person name="Shang Y."/>
            <person name="Huang S."/>
            <person name="Yan J."/>
        </authorList>
    </citation>
    <scope>NUCLEOTIDE SEQUENCE [LARGE SCALE GENOMIC DNA]</scope>
    <source>
        <strain evidence="1">Ta-2019</strain>
    </source>
</reference>
<evidence type="ECO:0000313" key="1">
    <source>
        <dbReference type="EMBL" id="KAH9315113.1"/>
    </source>
</evidence>
<proteinExistence type="predicted"/>
<evidence type="ECO:0000313" key="2">
    <source>
        <dbReference type="Proteomes" id="UP000824469"/>
    </source>
</evidence>
<gene>
    <name evidence="1" type="ORF">KI387_023740</name>
</gene>
<protein>
    <recommendedName>
        <fullName evidence="3">F-box protein</fullName>
    </recommendedName>
</protein>
<feature type="non-terminal residue" evidence="1">
    <location>
        <position position="248"/>
    </location>
</feature>
<organism evidence="1 2">
    <name type="scientific">Taxus chinensis</name>
    <name type="common">Chinese yew</name>
    <name type="synonym">Taxus wallichiana var. chinensis</name>
    <dbReference type="NCBI Taxonomy" id="29808"/>
    <lineage>
        <taxon>Eukaryota</taxon>
        <taxon>Viridiplantae</taxon>
        <taxon>Streptophyta</taxon>
        <taxon>Embryophyta</taxon>
        <taxon>Tracheophyta</taxon>
        <taxon>Spermatophyta</taxon>
        <taxon>Pinopsida</taxon>
        <taxon>Pinidae</taxon>
        <taxon>Conifers II</taxon>
        <taxon>Cupressales</taxon>
        <taxon>Taxaceae</taxon>
        <taxon>Taxus</taxon>
    </lineage>
</organism>
<accession>A0AA38G5N0</accession>
<dbReference type="EMBL" id="JAHRHJ020000005">
    <property type="protein sequence ID" value="KAH9315113.1"/>
    <property type="molecule type" value="Genomic_DNA"/>
</dbReference>
<dbReference type="AlphaFoldDB" id="A0AA38G5N0"/>
<dbReference type="SUPFAM" id="SSF52047">
    <property type="entry name" value="RNI-like"/>
    <property type="match status" value="1"/>
</dbReference>
<dbReference type="InterPro" id="IPR006553">
    <property type="entry name" value="Leu-rich_rpt_Cys-con_subtyp"/>
</dbReference>
<dbReference type="SMART" id="SM00367">
    <property type="entry name" value="LRR_CC"/>
    <property type="match status" value="1"/>
</dbReference>
<name>A0AA38G5N0_TAXCH</name>
<feature type="non-terminal residue" evidence="1">
    <location>
        <position position="1"/>
    </location>
</feature>
<evidence type="ECO:0008006" key="3">
    <source>
        <dbReference type="Google" id="ProtNLM"/>
    </source>
</evidence>
<dbReference type="Gene3D" id="3.80.10.10">
    <property type="entry name" value="Ribonuclease Inhibitor"/>
    <property type="match status" value="1"/>
</dbReference>